<name>A0ABV1Y4P1_9ACTN</name>
<reference evidence="1 2" key="1">
    <citation type="submission" date="2024-06" db="EMBL/GenBank/DDBJ databases">
        <title>The Natural Products Discovery Center: Release of the First 8490 Sequenced Strains for Exploring Actinobacteria Biosynthetic Diversity.</title>
        <authorList>
            <person name="Kalkreuter E."/>
            <person name="Kautsar S.A."/>
            <person name="Yang D."/>
            <person name="Bader C.D."/>
            <person name="Teijaro C.N."/>
            <person name="Fluegel L."/>
            <person name="Davis C.M."/>
            <person name="Simpson J.R."/>
            <person name="Lauterbach L."/>
            <person name="Steele A.D."/>
            <person name="Gui C."/>
            <person name="Meng S."/>
            <person name="Li G."/>
            <person name="Viehrig K."/>
            <person name="Ye F."/>
            <person name="Su P."/>
            <person name="Kiefer A.F."/>
            <person name="Nichols A."/>
            <person name="Cepeda A.J."/>
            <person name="Yan W."/>
            <person name="Fan B."/>
            <person name="Jiang Y."/>
            <person name="Adhikari A."/>
            <person name="Zheng C.-J."/>
            <person name="Schuster L."/>
            <person name="Cowan T.M."/>
            <person name="Smanski M.J."/>
            <person name="Chevrette M.G."/>
            <person name="De Carvalho L.P.S."/>
            <person name="Shen B."/>
        </authorList>
    </citation>
    <scope>NUCLEOTIDE SEQUENCE [LARGE SCALE GENOMIC DNA]</scope>
    <source>
        <strain evidence="1 2">NPDC000155</strain>
    </source>
</reference>
<dbReference type="InterPro" id="IPR037062">
    <property type="entry name" value="Malic_N_dom_sf"/>
</dbReference>
<sequence length="409" mass="42241">MPATHPAGANPAFSIRVHVPAQARAAVETIAADAPGSVSTQSCPPDATGAHQVLLDADSGSTLTWLTAALRDRLGPDLLLCEDLVFSAASTGKLSQSIRAATATEHDVALLDADADRRVIKHLVRHPEHIDRYTGRHHRVALMSDASAVLDFDQLPASAALPAVESQAVHLRRTTGLDILPLPVAAGTAADLATAVRLLAPGVVAAVLIHTRLDHVRTAQAALADCPVLLLDSINDGLAIAAAAAAYSTLRRHDIDVRRARVVCVSPDRGGDLSGLLLASGITDLTLYDPVAQGIQPLHRLADRTDLIVDLFGLIAPPPGIPVLHARPETPPPFAAATTGPRPLHALPGLLAAAVATGKPVTAHARIAAVRALIEQTRPGHSLPPLDHPGLTPAVTAAAVAALTGDAAR</sequence>
<dbReference type="Gene3D" id="3.40.50.10380">
    <property type="entry name" value="Malic enzyme, N-terminal domain"/>
    <property type="match status" value="1"/>
</dbReference>
<organism evidence="1 2">
    <name type="scientific">Streptomyces lanatus</name>
    <dbReference type="NCBI Taxonomy" id="66900"/>
    <lineage>
        <taxon>Bacteria</taxon>
        <taxon>Bacillati</taxon>
        <taxon>Actinomycetota</taxon>
        <taxon>Actinomycetes</taxon>
        <taxon>Kitasatosporales</taxon>
        <taxon>Streptomycetaceae</taxon>
        <taxon>Streptomyces</taxon>
    </lineage>
</organism>
<dbReference type="RefSeq" id="WP_190075542.1">
    <property type="nucleotide sequence ID" value="NZ_BNBM01000025.1"/>
</dbReference>
<accession>A0ABV1Y4P1</accession>
<dbReference type="InterPro" id="IPR046346">
    <property type="entry name" value="Aminoacid_DH-like_N_sf"/>
</dbReference>
<dbReference type="EMBL" id="JBEPFB010000026">
    <property type="protein sequence ID" value="MER7378756.1"/>
    <property type="molecule type" value="Genomic_DNA"/>
</dbReference>
<evidence type="ECO:0000313" key="1">
    <source>
        <dbReference type="EMBL" id="MER7378756.1"/>
    </source>
</evidence>
<dbReference type="Proteomes" id="UP001486207">
    <property type="component" value="Unassembled WGS sequence"/>
</dbReference>
<comment type="caution">
    <text evidence="1">The sequence shown here is derived from an EMBL/GenBank/DDBJ whole genome shotgun (WGS) entry which is preliminary data.</text>
</comment>
<keyword evidence="2" id="KW-1185">Reference proteome</keyword>
<gene>
    <name evidence="1" type="ORF">ABT384_39785</name>
</gene>
<protein>
    <submittedName>
        <fullName evidence="1">Malic enzyme-like protein</fullName>
    </submittedName>
</protein>
<evidence type="ECO:0000313" key="2">
    <source>
        <dbReference type="Proteomes" id="UP001486207"/>
    </source>
</evidence>
<dbReference type="SUPFAM" id="SSF53223">
    <property type="entry name" value="Aminoacid dehydrogenase-like, N-terminal domain"/>
    <property type="match status" value="1"/>
</dbReference>
<proteinExistence type="predicted"/>